<sequence>MCFQLRHIFSLDTRRLRVAVNTPYSWDRKNGHSNFPSYSPKLPVSPENDVESLEDRLQGGDLSVSLIERKARGPDVIREERREKQPLHYAIIGQSTLDISTTIKSFYDKAPASIHVPDD</sequence>
<protein>
    <submittedName>
        <fullName evidence="2">Uncharacterized protein</fullName>
    </submittedName>
</protein>
<dbReference type="Proteomes" id="UP001175226">
    <property type="component" value="Unassembled WGS sequence"/>
</dbReference>
<dbReference type="EMBL" id="JAUEPT010000011">
    <property type="protein sequence ID" value="KAK0447599.1"/>
    <property type="molecule type" value="Genomic_DNA"/>
</dbReference>
<name>A0AA39JRW0_9AGAR</name>
<gene>
    <name evidence="2" type="ORF">EV421DRAFT_1733469</name>
</gene>
<feature type="region of interest" description="Disordered" evidence="1">
    <location>
        <begin position="30"/>
        <end position="50"/>
    </location>
</feature>
<evidence type="ECO:0000313" key="3">
    <source>
        <dbReference type="Proteomes" id="UP001175226"/>
    </source>
</evidence>
<keyword evidence="3" id="KW-1185">Reference proteome</keyword>
<proteinExistence type="predicted"/>
<evidence type="ECO:0000313" key="2">
    <source>
        <dbReference type="EMBL" id="KAK0447599.1"/>
    </source>
</evidence>
<accession>A0AA39JRW0</accession>
<evidence type="ECO:0000256" key="1">
    <source>
        <dbReference type="SAM" id="MobiDB-lite"/>
    </source>
</evidence>
<organism evidence="2 3">
    <name type="scientific">Armillaria borealis</name>
    <dbReference type="NCBI Taxonomy" id="47425"/>
    <lineage>
        <taxon>Eukaryota</taxon>
        <taxon>Fungi</taxon>
        <taxon>Dikarya</taxon>
        <taxon>Basidiomycota</taxon>
        <taxon>Agaricomycotina</taxon>
        <taxon>Agaricomycetes</taxon>
        <taxon>Agaricomycetidae</taxon>
        <taxon>Agaricales</taxon>
        <taxon>Marasmiineae</taxon>
        <taxon>Physalacriaceae</taxon>
        <taxon>Armillaria</taxon>
    </lineage>
</organism>
<dbReference type="AlphaFoldDB" id="A0AA39JRW0"/>
<comment type="caution">
    <text evidence="2">The sequence shown here is derived from an EMBL/GenBank/DDBJ whole genome shotgun (WGS) entry which is preliminary data.</text>
</comment>
<reference evidence="2" key="1">
    <citation type="submission" date="2023-06" db="EMBL/GenBank/DDBJ databases">
        <authorList>
            <consortium name="Lawrence Berkeley National Laboratory"/>
            <person name="Ahrendt S."/>
            <person name="Sahu N."/>
            <person name="Indic B."/>
            <person name="Wong-Bajracharya J."/>
            <person name="Merenyi Z."/>
            <person name="Ke H.-M."/>
            <person name="Monk M."/>
            <person name="Kocsube S."/>
            <person name="Drula E."/>
            <person name="Lipzen A."/>
            <person name="Balint B."/>
            <person name="Henrissat B."/>
            <person name="Andreopoulos B."/>
            <person name="Martin F.M."/>
            <person name="Harder C.B."/>
            <person name="Rigling D."/>
            <person name="Ford K.L."/>
            <person name="Foster G.D."/>
            <person name="Pangilinan J."/>
            <person name="Papanicolaou A."/>
            <person name="Barry K."/>
            <person name="LaButti K."/>
            <person name="Viragh M."/>
            <person name="Koriabine M."/>
            <person name="Yan M."/>
            <person name="Riley R."/>
            <person name="Champramary S."/>
            <person name="Plett K.L."/>
            <person name="Tsai I.J."/>
            <person name="Slot J."/>
            <person name="Sipos G."/>
            <person name="Plett J."/>
            <person name="Nagy L.G."/>
            <person name="Grigoriev I.V."/>
        </authorList>
    </citation>
    <scope>NUCLEOTIDE SEQUENCE</scope>
    <source>
        <strain evidence="2">FPL87.14</strain>
    </source>
</reference>